<dbReference type="Gene3D" id="3.90.1310.10">
    <property type="entry name" value="Penicillin-binding protein 2a (Domain 2)"/>
    <property type="match status" value="1"/>
</dbReference>
<dbReference type="Pfam" id="PF00905">
    <property type="entry name" value="Transpeptidase"/>
    <property type="match status" value="1"/>
</dbReference>
<dbReference type="GO" id="GO:0005886">
    <property type="term" value="C:plasma membrane"/>
    <property type="evidence" value="ECO:0007669"/>
    <property type="project" value="TreeGrafter"/>
</dbReference>
<dbReference type="PANTHER" id="PTHR30627">
    <property type="entry name" value="PEPTIDOGLYCAN D,D-TRANSPEPTIDASE"/>
    <property type="match status" value="1"/>
</dbReference>
<accession>A0A6G7PY05</accession>
<dbReference type="InterPro" id="IPR050515">
    <property type="entry name" value="Beta-lactam/transpept"/>
</dbReference>
<evidence type="ECO:0000256" key="1">
    <source>
        <dbReference type="ARBA" id="ARBA00001526"/>
    </source>
</evidence>
<dbReference type="SMART" id="SM00740">
    <property type="entry name" value="PASTA"/>
    <property type="match status" value="1"/>
</dbReference>
<keyword evidence="8" id="KW-0472">Membrane</keyword>
<dbReference type="Proteomes" id="UP000502179">
    <property type="component" value="Chromosome"/>
</dbReference>
<reference evidence="11 12" key="1">
    <citation type="submission" date="2020-02" db="EMBL/GenBank/DDBJ databases">
        <title>Genome analysis of Thermosulfuriphilus ammonigenes ST65T, an anaerobic thermophilic chemolithoautotrophic bacterium isolated from a deep-sea hydrothermal vent.</title>
        <authorList>
            <person name="Slobodkina G."/>
            <person name="Allioux M."/>
            <person name="Merkel A."/>
            <person name="Alain K."/>
            <person name="Jebbar M."/>
            <person name="Slobodkin A."/>
        </authorList>
    </citation>
    <scope>NUCLEOTIDE SEQUENCE [LARGE SCALE GENOMIC DNA]</scope>
    <source>
        <strain evidence="11 12">ST65</strain>
    </source>
</reference>
<dbReference type="SUPFAM" id="SSF56601">
    <property type="entry name" value="beta-lactamase/transpeptidase-like"/>
    <property type="match status" value="1"/>
</dbReference>
<comment type="similarity">
    <text evidence="3">Belongs to the class-D beta-lactamase family.</text>
</comment>
<dbReference type="CDD" id="cd06575">
    <property type="entry name" value="PASTA_Pbp2x-like_2"/>
    <property type="match status" value="1"/>
</dbReference>
<evidence type="ECO:0000256" key="5">
    <source>
        <dbReference type="ARBA" id="ARBA00022645"/>
    </source>
</evidence>
<dbReference type="Pfam" id="PF03717">
    <property type="entry name" value="PBP_dimer"/>
    <property type="match status" value="1"/>
</dbReference>
<dbReference type="SUPFAM" id="SSF56519">
    <property type="entry name" value="Penicillin binding protein dimerisation domain"/>
    <property type="match status" value="1"/>
</dbReference>
<keyword evidence="5" id="KW-0121">Carboxypeptidase</keyword>
<evidence type="ECO:0000313" key="11">
    <source>
        <dbReference type="EMBL" id="QIJ72500.1"/>
    </source>
</evidence>
<dbReference type="Gene3D" id="3.30.450.330">
    <property type="match status" value="1"/>
</dbReference>
<dbReference type="EC" id="3.5.2.6" evidence="4"/>
<dbReference type="PANTHER" id="PTHR30627:SF6">
    <property type="entry name" value="BETA-LACTAMASE YBXI-RELATED"/>
    <property type="match status" value="1"/>
</dbReference>
<evidence type="ECO:0000256" key="2">
    <source>
        <dbReference type="ARBA" id="ARBA00004370"/>
    </source>
</evidence>
<dbReference type="AlphaFoldDB" id="A0A6G7PY05"/>
<evidence type="ECO:0000259" key="10">
    <source>
        <dbReference type="PROSITE" id="PS51178"/>
    </source>
</evidence>
<comment type="catalytic activity">
    <reaction evidence="1">
        <text>a beta-lactam + H2O = a substituted beta-amino acid</text>
        <dbReference type="Rhea" id="RHEA:20401"/>
        <dbReference type="ChEBI" id="CHEBI:15377"/>
        <dbReference type="ChEBI" id="CHEBI:35627"/>
        <dbReference type="ChEBI" id="CHEBI:140347"/>
        <dbReference type="EC" id="3.5.2.6"/>
    </reaction>
</comment>
<dbReference type="InterPro" id="IPR001460">
    <property type="entry name" value="PCN-bd_Tpept"/>
</dbReference>
<evidence type="ECO:0000313" key="12">
    <source>
        <dbReference type="Proteomes" id="UP000502179"/>
    </source>
</evidence>
<dbReference type="InterPro" id="IPR012338">
    <property type="entry name" value="Beta-lactam/transpept-like"/>
</dbReference>
<comment type="subcellular location">
    <subcellularLocation>
        <location evidence="2">Membrane</location>
    </subcellularLocation>
</comment>
<keyword evidence="9" id="KW-0046">Antibiotic resistance</keyword>
<feature type="domain" description="PASTA" evidence="10">
    <location>
        <begin position="463"/>
        <end position="520"/>
    </location>
</feature>
<evidence type="ECO:0000256" key="6">
    <source>
        <dbReference type="ARBA" id="ARBA00022729"/>
    </source>
</evidence>
<name>A0A6G7PY05_9BACT</name>
<dbReference type="InterPro" id="IPR036138">
    <property type="entry name" value="PBP_dimer_sf"/>
</dbReference>
<evidence type="ECO:0000256" key="4">
    <source>
        <dbReference type="ARBA" id="ARBA00012865"/>
    </source>
</evidence>
<dbReference type="GO" id="GO:0008658">
    <property type="term" value="F:penicillin binding"/>
    <property type="evidence" value="ECO:0007669"/>
    <property type="project" value="InterPro"/>
</dbReference>
<dbReference type="SUPFAM" id="SSF54184">
    <property type="entry name" value="Penicillin-binding protein 2x (pbp-2x), c-terminal domain"/>
    <property type="match status" value="1"/>
</dbReference>
<dbReference type="InterPro" id="IPR005311">
    <property type="entry name" value="PBP_dimer"/>
</dbReference>
<keyword evidence="6" id="KW-0732">Signal</keyword>
<dbReference type="RefSeq" id="WP_166032717.1">
    <property type="nucleotide sequence ID" value="NZ_CP048877.1"/>
</dbReference>
<dbReference type="GO" id="GO:0004180">
    <property type="term" value="F:carboxypeptidase activity"/>
    <property type="evidence" value="ECO:0007669"/>
    <property type="project" value="UniProtKB-KW"/>
</dbReference>
<keyword evidence="5" id="KW-0645">Protease</keyword>
<keyword evidence="12" id="KW-1185">Reference proteome</keyword>
<dbReference type="PROSITE" id="PS51178">
    <property type="entry name" value="PASTA"/>
    <property type="match status" value="1"/>
</dbReference>
<gene>
    <name evidence="11" type="ORF">G4V39_09550</name>
</gene>
<dbReference type="Gene3D" id="3.40.710.10">
    <property type="entry name" value="DD-peptidase/beta-lactamase superfamily"/>
    <property type="match status" value="1"/>
</dbReference>
<dbReference type="KEGG" id="tav:G4V39_09550"/>
<dbReference type="InterPro" id="IPR005543">
    <property type="entry name" value="PASTA_dom"/>
</dbReference>
<keyword evidence="7" id="KW-0378">Hydrolase</keyword>
<dbReference type="Gene3D" id="1.10.150.770">
    <property type="match status" value="1"/>
</dbReference>
<dbReference type="EMBL" id="CP048877">
    <property type="protein sequence ID" value="QIJ72500.1"/>
    <property type="molecule type" value="Genomic_DNA"/>
</dbReference>
<evidence type="ECO:0000256" key="3">
    <source>
        <dbReference type="ARBA" id="ARBA00007898"/>
    </source>
</evidence>
<dbReference type="GO" id="GO:0071555">
    <property type="term" value="P:cell wall organization"/>
    <property type="evidence" value="ECO:0007669"/>
    <property type="project" value="TreeGrafter"/>
</dbReference>
<proteinExistence type="inferred from homology"/>
<organism evidence="11 12">
    <name type="scientific">Thermosulfuriphilus ammonigenes</name>
    <dbReference type="NCBI Taxonomy" id="1936021"/>
    <lineage>
        <taxon>Bacteria</taxon>
        <taxon>Pseudomonadati</taxon>
        <taxon>Thermodesulfobacteriota</taxon>
        <taxon>Thermodesulfobacteria</taxon>
        <taxon>Thermodesulfobacteriales</taxon>
        <taxon>Thermodesulfobacteriaceae</taxon>
        <taxon>Thermosulfuriphilus</taxon>
    </lineage>
</organism>
<evidence type="ECO:0000256" key="8">
    <source>
        <dbReference type="ARBA" id="ARBA00023136"/>
    </source>
</evidence>
<evidence type="ECO:0000256" key="9">
    <source>
        <dbReference type="ARBA" id="ARBA00023251"/>
    </source>
</evidence>
<dbReference type="Pfam" id="PF03793">
    <property type="entry name" value="PASTA"/>
    <property type="match status" value="1"/>
</dbReference>
<evidence type="ECO:0000256" key="7">
    <source>
        <dbReference type="ARBA" id="ARBA00022801"/>
    </source>
</evidence>
<sequence length="522" mass="57416">MITIRQRPRRKKKRVLAAAAIVVLLLAGLFGLFFPRVSPGRGGEEGGKVEVSPPRALIVDRSSRVLAETRPVYSLYARPVKIDEPEKTAAILAKVLLQSPEELLIRFRTEKSLVWLAQNLSPAKVAQIRALSLEGLTLCESFQRLYPLNALGAHVLGFVNEKGEGLLGVEGFYNDYLLLPGENSIRRRLVLNLETYLQYRLEKELAYLKKKTKASRATGVIIEARTGAIMAMASLPTFDPNRFWQAAEEELQNLAISETFPLKPVLDPFLEILNSLEDSDPLRFAWALGFGNPTGVDLVGERSGSFPPSVTNLGDLGDIRVTPLQLARAYAALVNGGRLCRPYVAKEIVEGNRQLLLNVPACQQVISQKALEGLSPQLVASGYSFGPKQRLYVAASAIPQGSPKLVEVLLFTEISDTAEDFLTRAVPRVMKVLYATYLHPPKAFGLAKKVTIKSRSDLAPKKKTPRLPNLVGLTLREAVERLQPLGVPYRFRGTGVVVGQSPKPGTKIEKIKECEIILGQQG</sequence>
<protein>
    <recommendedName>
        <fullName evidence="4">beta-lactamase</fullName>
        <ecNumber evidence="4">3.5.2.6</ecNumber>
    </recommendedName>
</protein>